<dbReference type="Proteomes" id="UP000326924">
    <property type="component" value="Unassembled WGS sequence"/>
</dbReference>
<proteinExistence type="predicted"/>
<sequence length="345" mass="38342">MSWEVGIDSASVGTETFSVNDFVFINHTNIPHSTELANIDDKDFWVARVLEIRAKDEAHVYLRVYWMYWPDELPNKRQSYHGARELLASNHMEIVDAMTVSGRAHVTHWLELDEEEDIPGLFWRQKFDWPTSQLSELRTHCRCHKHYNPDSLLVNCSACGVWLHAECVIDDIKTRVLERGGPPEEEVVNKEDSIAVAKPAPPPTKRKGAKTLFSSAVESFVPVNPLEAPETPKAEKNAVAPGTPKAEKTTAAPETPKAERTATAPPMSIKKRSAKEMKSEKEKIKVTYNDTTSKAHVRDLRGTAEAATPGKRRKGPAGSAAPAPLGEAKEWDEEVKCLCCGAVVV</sequence>
<name>A0A5J5EJJ9_9PEZI</name>
<organism evidence="3 4">
    <name type="scientific">Sphaerosporella brunnea</name>
    <dbReference type="NCBI Taxonomy" id="1250544"/>
    <lineage>
        <taxon>Eukaryota</taxon>
        <taxon>Fungi</taxon>
        <taxon>Dikarya</taxon>
        <taxon>Ascomycota</taxon>
        <taxon>Pezizomycotina</taxon>
        <taxon>Pezizomycetes</taxon>
        <taxon>Pezizales</taxon>
        <taxon>Pyronemataceae</taxon>
        <taxon>Sphaerosporella</taxon>
    </lineage>
</organism>
<evidence type="ECO:0000313" key="4">
    <source>
        <dbReference type="Proteomes" id="UP000326924"/>
    </source>
</evidence>
<feature type="compositionally biased region" description="Low complexity" evidence="1">
    <location>
        <begin position="316"/>
        <end position="326"/>
    </location>
</feature>
<dbReference type="InterPro" id="IPR001025">
    <property type="entry name" value="BAH_dom"/>
</dbReference>
<accession>A0A5J5EJJ9</accession>
<evidence type="ECO:0000256" key="1">
    <source>
        <dbReference type="SAM" id="MobiDB-lite"/>
    </source>
</evidence>
<gene>
    <name evidence="3" type="ORF">FN846DRAFT_329200</name>
</gene>
<dbReference type="Pfam" id="PF01426">
    <property type="entry name" value="BAH"/>
    <property type="match status" value="1"/>
</dbReference>
<feature type="compositionally biased region" description="Basic and acidic residues" evidence="1">
    <location>
        <begin position="274"/>
        <end position="285"/>
    </location>
</feature>
<dbReference type="InterPro" id="IPR013083">
    <property type="entry name" value="Znf_RING/FYVE/PHD"/>
</dbReference>
<dbReference type="AlphaFoldDB" id="A0A5J5EJJ9"/>
<dbReference type="Gene3D" id="2.30.30.490">
    <property type="match status" value="1"/>
</dbReference>
<feature type="domain" description="BAH" evidence="2">
    <location>
        <begin position="15"/>
        <end position="138"/>
    </location>
</feature>
<dbReference type="SUPFAM" id="SSF57903">
    <property type="entry name" value="FYVE/PHD zinc finger"/>
    <property type="match status" value="1"/>
</dbReference>
<protein>
    <recommendedName>
        <fullName evidence="2">BAH domain-containing protein</fullName>
    </recommendedName>
</protein>
<dbReference type="GO" id="GO:0003682">
    <property type="term" value="F:chromatin binding"/>
    <property type="evidence" value="ECO:0007669"/>
    <property type="project" value="InterPro"/>
</dbReference>
<evidence type="ECO:0000259" key="2">
    <source>
        <dbReference type="PROSITE" id="PS51038"/>
    </source>
</evidence>
<dbReference type="InterPro" id="IPR011011">
    <property type="entry name" value="Znf_FYVE_PHD"/>
</dbReference>
<dbReference type="PROSITE" id="PS51038">
    <property type="entry name" value="BAH"/>
    <property type="match status" value="1"/>
</dbReference>
<feature type="region of interest" description="Disordered" evidence="1">
    <location>
        <begin position="224"/>
        <end position="329"/>
    </location>
</feature>
<dbReference type="InterPro" id="IPR043151">
    <property type="entry name" value="BAH_sf"/>
</dbReference>
<reference evidence="3 4" key="1">
    <citation type="submission" date="2019-09" db="EMBL/GenBank/DDBJ databases">
        <title>Draft genome of the ectomycorrhizal ascomycete Sphaerosporella brunnea.</title>
        <authorList>
            <consortium name="DOE Joint Genome Institute"/>
            <person name="Benucci G.M."/>
            <person name="Marozzi G."/>
            <person name="Antonielli L."/>
            <person name="Sanchez S."/>
            <person name="Marco P."/>
            <person name="Wang X."/>
            <person name="Falini L.B."/>
            <person name="Barry K."/>
            <person name="Haridas S."/>
            <person name="Lipzen A."/>
            <person name="Labutti K."/>
            <person name="Grigoriev I.V."/>
            <person name="Murat C."/>
            <person name="Martin F."/>
            <person name="Albertini E."/>
            <person name="Donnini D."/>
            <person name="Bonito G."/>
        </authorList>
    </citation>
    <scope>NUCLEOTIDE SEQUENCE [LARGE SCALE GENOMIC DNA]</scope>
    <source>
        <strain evidence="3 4">Sb_GMNB300</strain>
    </source>
</reference>
<keyword evidence="4" id="KW-1185">Reference proteome</keyword>
<dbReference type="EMBL" id="VXIS01000255">
    <property type="protein sequence ID" value="KAA8895590.1"/>
    <property type="molecule type" value="Genomic_DNA"/>
</dbReference>
<dbReference type="Gene3D" id="3.30.40.10">
    <property type="entry name" value="Zinc/RING finger domain, C3HC4 (zinc finger)"/>
    <property type="match status" value="1"/>
</dbReference>
<comment type="caution">
    <text evidence="3">The sequence shown here is derived from an EMBL/GenBank/DDBJ whole genome shotgun (WGS) entry which is preliminary data.</text>
</comment>
<evidence type="ECO:0000313" key="3">
    <source>
        <dbReference type="EMBL" id="KAA8895590.1"/>
    </source>
</evidence>
<dbReference type="SMART" id="SM00439">
    <property type="entry name" value="BAH"/>
    <property type="match status" value="1"/>
</dbReference>
<dbReference type="PANTHER" id="PTHR46364">
    <property type="entry name" value="OS08G0421900 PROTEIN"/>
    <property type="match status" value="1"/>
</dbReference>
<dbReference type="OrthoDB" id="10259622at2759"/>
<dbReference type="CDD" id="cd04370">
    <property type="entry name" value="BAH"/>
    <property type="match status" value="1"/>
</dbReference>
<dbReference type="InParanoid" id="A0A5J5EJJ9"/>